<dbReference type="PANTHER" id="PTHR33064:SF37">
    <property type="entry name" value="RIBONUCLEASE H"/>
    <property type="match status" value="1"/>
</dbReference>
<dbReference type="CDD" id="cd01647">
    <property type="entry name" value="RT_LTR"/>
    <property type="match status" value="1"/>
</dbReference>
<feature type="region of interest" description="Disordered" evidence="1">
    <location>
        <begin position="84"/>
        <end position="198"/>
    </location>
</feature>
<dbReference type="Gene3D" id="3.10.10.10">
    <property type="entry name" value="HIV Type 1 Reverse Transcriptase, subunit A, domain 1"/>
    <property type="match status" value="1"/>
</dbReference>
<gene>
    <name evidence="3" type="ORF">PR001_g17678</name>
</gene>
<dbReference type="InterPro" id="IPR043502">
    <property type="entry name" value="DNA/RNA_pol_sf"/>
</dbReference>
<proteinExistence type="predicted"/>
<dbReference type="Proteomes" id="UP000429607">
    <property type="component" value="Unassembled WGS sequence"/>
</dbReference>
<feature type="domain" description="Reverse transcriptase" evidence="2">
    <location>
        <begin position="329"/>
        <end position="473"/>
    </location>
</feature>
<accession>A0A6A3KFP0</accession>
<dbReference type="EMBL" id="QXFV01001492">
    <property type="protein sequence ID" value="KAE9004597.1"/>
    <property type="molecule type" value="Genomic_DNA"/>
</dbReference>
<dbReference type="Gene3D" id="3.30.70.270">
    <property type="match status" value="1"/>
</dbReference>
<dbReference type="SUPFAM" id="SSF56672">
    <property type="entry name" value="DNA/RNA polymerases"/>
    <property type="match status" value="1"/>
</dbReference>
<dbReference type="PANTHER" id="PTHR33064">
    <property type="entry name" value="POL PROTEIN"/>
    <property type="match status" value="1"/>
</dbReference>
<comment type="caution">
    <text evidence="3">The sequence shown here is derived from an EMBL/GenBank/DDBJ whole genome shotgun (WGS) entry which is preliminary data.</text>
</comment>
<evidence type="ECO:0000256" key="1">
    <source>
        <dbReference type="SAM" id="MobiDB-lite"/>
    </source>
</evidence>
<feature type="compositionally biased region" description="Low complexity" evidence="1">
    <location>
        <begin position="92"/>
        <end position="105"/>
    </location>
</feature>
<reference evidence="3 4" key="1">
    <citation type="submission" date="2018-09" db="EMBL/GenBank/DDBJ databases">
        <title>Genomic investigation of the strawberry pathogen Phytophthora fragariae indicates pathogenicity is determined by transcriptional variation in three key races.</title>
        <authorList>
            <person name="Adams T.M."/>
            <person name="Armitage A.D."/>
            <person name="Sobczyk M.K."/>
            <person name="Bates H.J."/>
            <person name="Dunwell J.M."/>
            <person name="Nellist C.F."/>
            <person name="Harrison R.J."/>
        </authorList>
    </citation>
    <scope>NUCLEOTIDE SEQUENCE [LARGE SCALE GENOMIC DNA]</scope>
    <source>
        <strain evidence="3 4">SCRP249</strain>
    </source>
</reference>
<evidence type="ECO:0000313" key="4">
    <source>
        <dbReference type="Proteomes" id="UP000429607"/>
    </source>
</evidence>
<evidence type="ECO:0000313" key="3">
    <source>
        <dbReference type="EMBL" id="KAE9004597.1"/>
    </source>
</evidence>
<sequence length="485" mass="52884">MANTSVGGHHGCYSSRPSGVPYATTDPRPTPRDRHHRTRRCDRGWGRDVAPCVTRSGIPPAEEISGVGLRGDPLHAEICVDADRPTEGASVATDTPEAPTATADEGAVSSEREDDSAQSDEVLDQEPMRRIGPQAEEVTRPPTQGATKQIPPEDRRASASTPTPDTIPQCLLDQASTDPEPNTDPETRRGEPEGGSEVCYHDGGTLEGEGVDGEWAVLPEVSPATIEVRIEDLQVGDLVDNTEDEIRKLRDIIWAHRHLLIRKDNALPPAAVGAICDIDVGNAAPIAQRVRKIAPQFREMVSDLLKGLLSAKIIRHSTSPWASPIVVIIKKNGMDIKLCIDYRLVNGLTKLMIYPMPLINDLLEDLDKVLWYCSLDMTSGFCVVSMTDRARAISAFITPFGLFEWNRMPFGLKNAPQIYQGLIENALYGFLRIPPAADQNALTDLFEKGDPEETGESSVLGRRSYIDDILVTAGQLDPGICFSIA</sequence>
<evidence type="ECO:0000259" key="2">
    <source>
        <dbReference type="Pfam" id="PF00078"/>
    </source>
</evidence>
<name>A0A6A3KFP0_9STRA</name>
<organism evidence="3 4">
    <name type="scientific">Phytophthora rubi</name>
    <dbReference type="NCBI Taxonomy" id="129364"/>
    <lineage>
        <taxon>Eukaryota</taxon>
        <taxon>Sar</taxon>
        <taxon>Stramenopiles</taxon>
        <taxon>Oomycota</taxon>
        <taxon>Peronosporomycetes</taxon>
        <taxon>Peronosporales</taxon>
        <taxon>Peronosporaceae</taxon>
        <taxon>Phytophthora</taxon>
    </lineage>
</organism>
<dbReference type="InterPro" id="IPR043128">
    <property type="entry name" value="Rev_trsase/Diguanyl_cyclase"/>
</dbReference>
<dbReference type="Pfam" id="PF00078">
    <property type="entry name" value="RVT_1"/>
    <property type="match status" value="1"/>
</dbReference>
<feature type="compositionally biased region" description="Acidic residues" evidence="1">
    <location>
        <begin position="112"/>
        <end position="124"/>
    </location>
</feature>
<dbReference type="InterPro" id="IPR000477">
    <property type="entry name" value="RT_dom"/>
</dbReference>
<dbReference type="InterPro" id="IPR051320">
    <property type="entry name" value="Viral_Replic_Matur_Polypro"/>
</dbReference>
<protein>
    <recommendedName>
        <fullName evidence="2">Reverse transcriptase domain-containing protein</fullName>
    </recommendedName>
</protein>
<dbReference type="AlphaFoldDB" id="A0A6A3KFP0"/>
<feature type="region of interest" description="Disordered" evidence="1">
    <location>
        <begin position="1"/>
        <end position="69"/>
    </location>
</feature>